<dbReference type="Proteomes" id="UP000323392">
    <property type="component" value="Unassembled WGS sequence"/>
</dbReference>
<evidence type="ECO:0000259" key="4">
    <source>
        <dbReference type="PROSITE" id="PS50110"/>
    </source>
</evidence>
<dbReference type="Gene3D" id="2.20.25.10">
    <property type="match status" value="1"/>
</dbReference>
<dbReference type="EMBL" id="FRBG01000002">
    <property type="protein sequence ID" value="SHK51102.1"/>
    <property type="molecule type" value="Genomic_DNA"/>
</dbReference>
<dbReference type="Pfam" id="PF04397">
    <property type="entry name" value="LytTR"/>
    <property type="match status" value="1"/>
</dbReference>
<dbReference type="STRING" id="1121328.JWYL7_0528"/>
<dbReference type="PANTHER" id="PTHR37299">
    <property type="entry name" value="TRANSCRIPTIONAL REGULATOR-RELATED"/>
    <property type="match status" value="1"/>
</dbReference>
<dbReference type="Gene3D" id="3.40.50.2300">
    <property type="match status" value="1"/>
</dbReference>
<dbReference type="PATRIC" id="fig|1121328.3.peg.527"/>
<dbReference type="InterPro" id="IPR007492">
    <property type="entry name" value="LytTR_DNA-bd_dom"/>
</dbReference>
<evidence type="ECO:0000256" key="3">
    <source>
        <dbReference type="PROSITE-ProRule" id="PRU00169"/>
    </source>
</evidence>
<proteinExistence type="predicted"/>
<keyword evidence="3" id="KW-0597">Phosphoprotein</keyword>
<dbReference type="InterPro" id="IPR046947">
    <property type="entry name" value="LytR-like"/>
</dbReference>
<keyword evidence="9" id="KW-1185">Reference proteome</keyword>
<dbReference type="PROSITE" id="PS50110">
    <property type="entry name" value="RESPONSE_REGULATORY"/>
    <property type="match status" value="1"/>
</dbReference>
<accession>A0A150FP85</accession>
<feature type="modified residue" description="4-aspartylphosphate" evidence="3">
    <location>
        <position position="53"/>
    </location>
</feature>
<evidence type="ECO:0000256" key="1">
    <source>
        <dbReference type="ARBA" id="ARBA00018672"/>
    </source>
</evidence>
<protein>
    <recommendedName>
        <fullName evidence="1">Stage 0 sporulation protein A homolog</fullName>
    </recommendedName>
</protein>
<dbReference type="Gene3D" id="2.40.50.40">
    <property type="match status" value="1"/>
</dbReference>
<evidence type="ECO:0000259" key="5">
    <source>
        <dbReference type="PROSITE" id="PS50930"/>
    </source>
</evidence>
<reference evidence="6 8" key="1">
    <citation type="submission" date="2016-02" db="EMBL/GenBank/DDBJ databases">
        <title>Draft genome sequence for Clostridium paradoxum JW-YL-7.</title>
        <authorList>
            <person name="Utturkar S.M."/>
            <person name="Lancaster A."/>
            <person name="Poole F.L."/>
            <person name="Adams M.W."/>
            <person name="Brown S.D."/>
        </authorList>
    </citation>
    <scope>NUCLEOTIDE SEQUENCE [LARGE SCALE GENOMIC DNA]</scope>
    <source>
        <strain evidence="6 8">JW-YL-7</strain>
    </source>
</reference>
<dbReference type="SMART" id="SM00448">
    <property type="entry name" value="REC"/>
    <property type="match status" value="1"/>
</dbReference>
<gene>
    <name evidence="6" type="ORF">JWYL7_0528</name>
    <name evidence="7" type="ORF">SAMN05661008_00361</name>
</gene>
<dbReference type="GO" id="GO:0000156">
    <property type="term" value="F:phosphorelay response regulator activity"/>
    <property type="evidence" value="ECO:0007669"/>
    <property type="project" value="InterPro"/>
</dbReference>
<dbReference type="RefSeq" id="WP_066068671.1">
    <property type="nucleotide sequence ID" value="NZ_FRBG01000002.1"/>
</dbReference>
<dbReference type="GO" id="GO:0003677">
    <property type="term" value="F:DNA binding"/>
    <property type="evidence" value="ECO:0007669"/>
    <property type="project" value="InterPro"/>
</dbReference>
<dbReference type="SMART" id="SM00850">
    <property type="entry name" value="LytTR"/>
    <property type="match status" value="1"/>
</dbReference>
<evidence type="ECO:0000313" key="8">
    <source>
        <dbReference type="Proteomes" id="UP000092605"/>
    </source>
</evidence>
<dbReference type="AlphaFoldDB" id="A0A150FP85"/>
<evidence type="ECO:0000313" key="6">
    <source>
        <dbReference type="EMBL" id="KXZ39453.1"/>
    </source>
</evidence>
<organism evidence="6 8">
    <name type="scientific">Alkalithermobacter thermoalcaliphilus JW-YL-7 = DSM 7308</name>
    <dbReference type="NCBI Taxonomy" id="1121328"/>
    <lineage>
        <taxon>Bacteria</taxon>
        <taxon>Bacillati</taxon>
        <taxon>Bacillota</taxon>
        <taxon>Clostridia</taxon>
        <taxon>Peptostreptococcales</taxon>
        <taxon>Tepidibacteraceae</taxon>
        <taxon>Alkalithermobacter</taxon>
    </lineage>
</organism>
<comment type="function">
    <text evidence="2">May play the central regulatory role in sporulation. It may be an element of the effector pathway responsible for the activation of sporulation genes in response to nutritional stress. Spo0A may act in concert with spo0H (a sigma factor) to control the expression of some genes that are critical to the sporulation process.</text>
</comment>
<comment type="caution">
    <text evidence="6">The sequence shown here is derived from an EMBL/GenBank/DDBJ whole genome shotgun (WGS) entry which is preliminary data.</text>
</comment>
<sequence>MDCIIIDDEYPARQELKHFIQNYSCIKIVREFQDSISALSYLEKNKPQIIFLDISMPGLDGMSFAKIINNFREKPKIVFITAHKEYAAEAFEIEAFDYILKPYSQDRIINVLNKLQLKESMGYNSEKITLWKGEKMVVLNSSDICYCEADERETIIYTKEDIYKATYSISEFAKKLPKNKFFRTHRSFIVNIDKINEIIPWFNNTYIVKLKELDVEIPVSRKNIKEFRHIMGI</sequence>
<dbReference type="EMBL" id="LSFY01000001">
    <property type="protein sequence ID" value="KXZ39453.1"/>
    <property type="molecule type" value="Genomic_DNA"/>
</dbReference>
<feature type="domain" description="Response regulatory" evidence="4">
    <location>
        <begin position="2"/>
        <end position="116"/>
    </location>
</feature>
<name>A0A150FP85_CLOPD</name>
<dbReference type="OrthoDB" id="9809318at2"/>
<dbReference type="CDD" id="cd17532">
    <property type="entry name" value="REC_LytTR_AlgR-like"/>
    <property type="match status" value="1"/>
</dbReference>
<feature type="domain" description="HTH LytTR-type" evidence="5">
    <location>
        <begin position="128"/>
        <end position="233"/>
    </location>
</feature>
<evidence type="ECO:0000313" key="9">
    <source>
        <dbReference type="Proteomes" id="UP000323392"/>
    </source>
</evidence>
<reference evidence="7 9" key="2">
    <citation type="submission" date="2016-11" db="EMBL/GenBank/DDBJ databases">
        <authorList>
            <person name="Varghese N."/>
            <person name="Submissions S."/>
        </authorList>
    </citation>
    <scope>NUCLEOTIDE SEQUENCE [LARGE SCALE GENOMIC DNA]</scope>
    <source>
        <strain evidence="7 9">DSM 7308</strain>
    </source>
</reference>
<dbReference type="Pfam" id="PF00072">
    <property type="entry name" value="Response_reg"/>
    <property type="match status" value="1"/>
</dbReference>
<dbReference type="PROSITE" id="PS50930">
    <property type="entry name" value="HTH_LYTTR"/>
    <property type="match status" value="1"/>
</dbReference>
<evidence type="ECO:0000313" key="7">
    <source>
        <dbReference type="EMBL" id="SHK51102.1"/>
    </source>
</evidence>
<dbReference type="InterPro" id="IPR001789">
    <property type="entry name" value="Sig_transdc_resp-reg_receiver"/>
</dbReference>
<dbReference type="SUPFAM" id="SSF52172">
    <property type="entry name" value="CheY-like"/>
    <property type="match status" value="1"/>
</dbReference>
<dbReference type="Proteomes" id="UP000092605">
    <property type="component" value="Unassembled WGS sequence"/>
</dbReference>
<dbReference type="InterPro" id="IPR011006">
    <property type="entry name" value="CheY-like_superfamily"/>
</dbReference>
<evidence type="ECO:0000256" key="2">
    <source>
        <dbReference type="ARBA" id="ARBA00024867"/>
    </source>
</evidence>
<dbReference type="PANTHER" id="PTHR37299:SF1">
    <property type="entry name" value="STAGE 0 SPORULATION PROTEIN A HOMOLOG"/>
    <property type="match status" value="1"/>
</dbReference>